<keyword evidence="7" id="KW-1185">Reference proteome</keyword>
<reference evidence="6 7" key="1">
    <citation type="submission" date="2019-07" db="EMBL/GenBank/DDBJ databases">
        <title>Whole genome shotgun sequence of Novosphingobium sediminis NBRC 106119.</title>
        <authorList>
            <person name="Hosoyama A."/>
            <person name="Uohara A."/>
            <person name="Ohji S."/>
            <person name="Ichikawa N."/>
        </authorList>
    </citation>
    <scope>NUCLEOTIDE SEQUENCE [LARGE SCALE GENOMIC DNA]</scope>
    <source>
        <strain evidence="6 7">NBRC 106119</strain>
    </source>
</reference>
<accession>A0A512AH26</accession>
<evidence type="ECO:0000256" key="2">
    <source>
        <dbReference type="ARBA" id="ARBA00023125"/>
    </source>
</evidence>
<feature type="domain" description="HTH tetR-type" evidence="5">
    <location>
        <begin position="10"/>
        <end position="70"/>
    </location>
</feature>
<dbReference type="InterPro" id="IPR009057">
    <property type="entry name" value="Homeodomain-like_sf"/>
</dbReference>
<dbReference type="InterPro" id="IPR001647">
    <property type="entry name" value="HTH_TetR"/>
</dbReference>
<dbReference type="Gene3D" id="1.10.357.10">
    <property type="entry name" value="Tetracycline Repressor, domain 2"/>
    <property type="match status" value="1"/>
</dbReference>
<dbReference type="AlphaFoldDB" id="A0A512AH26"/>
<dbReference type="GO" id="GO:0000976">
    <property type="term" value="F:transcription cis-regulatory region binding"/>
    <property type="evidence" value="ECO:0007669"/>
    <property type="project" value="TreeGrafter"/>
</dbReference>
<dbReference type="EMBL" id="BJYR01000005">
    <property type="protein sequence ID" value="GEN98993.1"/>
    <property type="molecule type" value="Genomic_DNA"/>
</dbReference>
<dbReference type="InterPro" id="IPR036271">
    <property type="entry name" value="Tet_transcr_reg_TetR-rel_C_sf"/>
</dbReference>
<keyword evidence="1" id="KW-0805">Transcription regulation</keyword>
<dbReference type="Pfam" id="PF00440">
    <property type="entry name" value="TetR_N"/>
    <property type="match status" value="1"/>
</dbReference>
<dbReference type="GO" id="GO:0003700">
    <property type="term" value="F:DNA-binding transcription factor activity"/>
    <property type="evidence" value="ECO:0007669"/>
    <property type="project" value="TreeGrafter"/>
</dbReference>
<organism evidence="6 7">
    <name type="scientific">Novosphingobium sediminis</name>
    <dbReference type="NCBI Taxonomy" id="707214"/>
    <lineage>
        <taxon>Bacteria</taxon>
        <taxon>Pseudomonadati</taxon>
        <taxon>Pseudomonadota</taxon>
        <taxon>Alphaproteobacteria</taxon>
        <taxon>Sphingomonadales</taxon>
        <taxon>Sphingomonadaceae</taxon>
        <taxon>Novosphingobium</taxon>
    </lineage>
</organism>
<keyword evidence="3" id="KW-0804">Transcription</keyword>
<dbReference type="PANTHER" id="PTHR30055">
    <property type="entry name" value="HTH-TYPE TRANSCRIPTIONAL REGULATOR RUTR"/>
    <property type="match status" value="1"/>
</dbReference>
<keyword evidence="2 4" id="KW-0238">DNA-binding</keyword>
<name>A0A512AH26_9SPHN</name>
<dbReference type="PROSITE" id="PS50977">
    <property type="entry name" value="HTH_TETR_2"/>
    <property type="match status" value="1"/>
</dbReference>
<dbReference type="SUPFAM" id="SSF48498">
    <property type="entry name" value="Tetracyclin repressor-like, C-terminal domain"/>
    <property type="match status" value="1"/>
</dbReference>
<dbReference type="InterPro" id="IPR025996">
    <property type="entry name" value="MT1864/Rv1816-like_C"/>
</dbReference>
<evidence type="ECO:0000256" key="1">
    <source>
        <dbReference type="ARBA" id="ARBA00023015"/>
    </source>
</evidence>
<evidence type="ECO:0000313" key="6">
    <source>
        <dbReference type="EMBL" id="GEN98993.1"/>
    </source>
</evidence>
<evidence type="ECO:0000256" key="4">
    <source>
        <dbReference type="PROSITE-ProRule" id="PRU00335"/>
    </source>
</evidence>
<sequence length="200" mass="21887">MSTKKRYHKEDLRGDLLKAGRAWIEANGHVGLSMRTLAQQVGVSPGAPYHHFPDRRAFLLALALDGFREMLAQSQGIAASRADPAAKLRAMGTEFIRFAQENPRLVDLMYESELTNPALDEDLFALQQQGHAALRSEIARAMPGLGEDVADLRTLAFWSAIYGFASMRRKGVIRLMPGAMTIADLADAIVNRAIVAALAV</sequence>
<dbReference type="Proteomes" id="UP000321464">
    <property type="component" value="Unassembled WGS sequence"/>
</dbReference>
<dbReference type="RefSeq" id="WP_147158350.1">
    <property type="nucleotide sequence ID" value="NZ_BJYR01000005.1"/>
</dbReference>
<protein>
    <recommendedName>
        <fullName evidence="5">HTH tetR-type domain-containing protein</fullName>
    </recommendedName>
</protein>
<proteinExistence type="predicted"/>
<dbReference type="InterPro" id="IPR050109">
    <property type="entry name" value="HTH-type_TetR-like_transc_reg"/>
</dbReference>
<evidence type="ECO:0000256" key="3">
    <source>
        <dbReference type="ARBA" id="ARBA00023163"/>
    </source>
</evidence>
<gene>
    <name evidence="6" type="ORF">NSE01_08260</name>
</gene>
<feature type="DNA-binding region" description="H-T-H motif" evidence="4">
    <location>
        <begin position="33"/>
        <end position="52"/>
    </location>
</feature>
<dbReference type="Pfam" id="PF13305">
    <property type="entry name" value="TetR_C_33"/>
    <property type="match status" value="1"/>
</dbReference>
<dbReference type="SUPFAM" id="SSF46689">
    <property type="entry name" value="Homeodomain-like"/>
    <property type="match status" value="1"/>
</dbReference>
<evidence type="ECO:0000259" key="5">
    <source>
        <dbReference type="PROSITE" id="PS50977"/>
    </source>
</evidence>
<comment type="caution">
    <text evidence="6">The sequence shown here is derived from an EMBL/GenBank/DDBJ whole genome shotgun (WGS) entry which is preliminary data.</text>
</comment>
<evidence type="ECO:0000313" key="7">
    <source>
        <dbReference type="Proteomes" id="UP000321464"/>
    </source>
</evidence>
<dbReference type="OrthoDB" id="7056813at2"/>
<dbReference type="PANTHER" id="PTHR30055:SF220">
    <property type="entry name" value="TETR-FAMILY REGULATORY PROTEIN"/>
    <property type="match status" value="1"/>
</dbReference>